<keyword evidence="4" id="KW-1185">Reference proteome</keyword>
<evidence type="ECO:0000256" key="2">
    <source>
        <dbReference type="SAM" id="SignalP"/>
    </source>
</evidence>
<feature type="chain" id="PRO_5035276223" evidence="2">
    <location>
        <begin position="21"/>
        <end position="285"/>
    </location>
</feature>
<dbReference type="Proteomes" id="UP000621516">
    <property type="component" value="Unassembled WGS sequence"/>
</dbReference>
<evidence type="ECO:0000313" key="3">
    <source>
        <dbReference type="EMBL" id="MBD0824160.1"/>
    </source>
</evidence>
<reference evidence="3 4" key="1">
    <citation type="journal article" date="2018" name="J. Microbiol.">
        <title>Aestuariibaculum marinum sp. nov., a marine bacterium isolated from seawater in South Korea.</title>
        <authorList>
            <person name="Choi J."/>
            <person name="Lee D."/>
            <person name="Jang J.H."/>
            <person name="Cha S."/>
            <person name="Seo T."/>
        </authorList>
    </citation>
    <scope>NUCLEOTIDE SEQUENCE [LARGE SCALE GENOMIC DNA]</scope>
    <source>
        <strain evidence="3 4">IP7</strain>
    </source>
</reference>
<evidence type="ECO:0000256" key="1">
    <source>
        <dbReference type="SAM" id="Coils"/>
    </source>
</evidence>
<protein>
    <submittedName>
        <fullName evidence="3">Uncharacterized protein</fullName>
    </submittedName>
</protein>
<name>A0A8J6Q0M9_9FLAO</name>
<evidence type="ECO:0000313" key="4">
    <source>
        <dbReference type="Proteomes" id="UP000621516"/>
    </source>
</evidence>
<accession>A0A8J6Q0M9</accession>
<keyword evidence="1" id="KW-0175">Coiled coil</keyword>
<gene>
    <name evidence="3" type="ORF">ICJ85_09015</name>
</gene>
<organism evidence="3 4">
    <name type="scientific">Aestuariibaculum marinum</name>
    <dbReference type="NCBI Taxonomy" id="2683592"/>
    <lineage>
        <taxon>Bacteria</taxon>
        <taxon>Pseudomonadati</taxon>
        <taxon>Bacteroidota</taxon>
        <taxon>Flavobacteriia</taxon>
        <taxon>Flavobacteriales</taxon>
        <taxon>Flavobacteriaceae</taxon>
    </lineage>
</organism>
<dbReference type="RefSeq" id="WP_188223470.1">
    <property type="nucleotide sequence ID" value="NZ_JACVXD010000004.1"/>
</dbReference>
<dbReference type="EMBL" id="JACVXD010000004">
    <property type="protein sequence ID" value="MBD0824160.1"/>
    <property type="molecule type" value="Genomic_DNA"/>
</dbReference>
<feature type="signal peptide" evidence="2">
    <location>
        <begin position="1"/>
        <end position="20"/>
    </location>
</feature>
<dbReference type="AlphaFoldDB" id="A0A8J6Q0M9"/>
<sequence length="285" mass="32176">MKTKFLSLLVMCLVAGSLFAQTNLNAYKYVIVPNKYDFLKEKDQYQLNSLTQFLFEKYGFTALKEGEAYPDDLVKNRCLALKSDAMKDPGLFKTKLTVELKDCNDAVVYTTKVGESREKDFYRAYTEALRDAFTDIEALNYKYEPNLAATTTTTTVVAATNTNQEIQELKNEIQALKEKEAQQAASVAVVPVVAAEKVETAKEAKTMEAEVKEVMNSVLYAQEIENGYQLVDATPKVVYKITKTAQPNLYMVNGENAIIYKKGDTWLIEFNTSEGTKQKELNIKF</sequence>
<keyword evidence="2" id="KW-0732">Signal</keyword>
<proteinExistence type="predicted"/>
<comment type="caution">
    <text evidence="3">The sequence shown here is derived from an EMBL/GenBank/DDBJ whole genome shotgun (WGS) entry which is preliminary data.</text>
</comment>
<feature type="coiled-coil region" evidence="1">
    <location>
        <begin position="159"/>
        <end position="186"/>
    </location>
</feature>